<sequence>MDSRLSDVHTHYSLHSAISLASVAPGPLLWRLVSKEGFGRVLVAACDLPAGTLVCSERPLVVAPVAAASSPAALRGEAQAVAVALLESPVEAAALLCSPAHGEGSAEAVAFDVAADAFAAAWSPATPPPWSQLARRSHRRHWLGVASVNVHAAERPARGVLGLLTSMMQHDCTPSAHVGSEAGGSLLSLRTCRDVAQGGRLSISYVRRSLGEPLSISYVVSYQPTADRRAQLLSQHGFRCACHRCEQAPELSWAELLAAERSSDLGECMRRLHPYHHKMAASPSPEGSAQRSTASNPLDPLAAADLERAAVCYRAAGDAPSAARLFCSAEEGFALAR</sequence>
<dbReference type="Gene3D" id="2.170.270.10">
    <property type="entry name" value="SET domain"/>
    <property type="match status" value="1"/>
</dbReference>
<dbReference type="STRING" id="2903.R1EWQ3"/>
<dbReference type="GO" id="GO:0005634">
    <property type="term" value="C:nucleus"/>
    <property type="evidence" value="ECO:0007669"/>
    <property type="project" value="TreeGrafter"/>
</dbReference>
<dbReference type="PROSITE" id="PS50280">
    <property type="entry name" value="SET"/>
    <property type="match status" value="1"/>
</dbReference>
<dbReference type="CDD" id="cd20071">
    <property type="entry name" value="SET_SMYD"/>
    <property type="match status" value="1"/>
</dbReference>
<reference evidence="2" key="2">
    <citation type="submission" date="2024-10" db="UniProtKB">
        <authorList>
            <consortium name="EnsemblProtists"/>
        </authorList>
    </citation>
    <scope>IDENTIFICATION</scope>
</reference>
<dbReference type="PANTHER" id="PTHR12197">
    <property type="entry name" value="HISTONE-LYSINE N-METHYLTRANSFERASE SMYD"/>
    <property type="match status" value="1"/>
</dbReference>
<dbReference type="RefSeq" id="XP_005783424.1">
    <property type="nucleotide sequence ID" value="XM_005783367.1"/>
</dbReference>
<protein>
    <recommendedName>
        <fullName evidence="1">SET domain-containing protein</fullName>
    </recommendedName>
</protein>
<evidence type="ECO:0000313" key="2">
    <source>
        <dbReference type="EnsemblProtists" id="EOD30995"/>
    </source>
</evidence>
<dbReference type="SUPFAM" id="SSF82199">
    <property type="entry name" value="SET domain"/>
    <property type="match status" value="1"/>
</dbReference>
<dbReference type="PANTHER" id="PTHR12197:SF251">
    <property type="entry name" value="EG:BACR7C10.4 PROTEIN"/>
    <property type="match status" value="1"/>
</dbReference>
<keyword evidence="3" id="KW-1185">Reference proteome</keyword>
<dbReference type="GeneID" id="17276268"/>
<name>A0A0D3K5G0_EMIH1</name>
<dbReference type="AlphaFoldDB" id="A0A0D3K5G0"/>
<dbReference type="InterPro" id="IPR050869">
    <property type="entry name" value="H3K4_H4K5_MeTrfase"/>
</dbReference>
<evidence type="ECO:0000313" key="3">
    <source>
        <dbReference type="Proteomes" id="UP000013827"/>
    </source>
</evidence>
<dbReference type="InterPro" id="IPR046341">
    <property type="entry name" value="SET_dom_sf"/>
</dbReference>
<dbReference type="InterPro" id="IPR001214">
    <property type="entry name" value="SET_dom"/>
</dbReference>
<feature type="domain" description="SET" evidence="1">
    <location>
        <begin position="16"/>
        <end position="206"/>
    </location>
</feature>
<dbReference type="EnsemblProtists" id="EOD30995">
    <property type="protein sequence ID" value="EOD30995"/>
    <property type="gene ID" value="EMIHUDRAFT_449623"/>
</dbReference>
<dbReference type="PaxDb" id="2903-EOD30995"/>
<reference evidence="3" key="1">
    <citation type="journal article" date="2013" name="Nature">
        <title>Pan genome of the phytoplankton Emiliania underpins its global distribution.</title>
        <authorList>
            <person name="Read B.A."/>
            <person name="Kegel J."/>
            <person name="Klute M.J."/>
            <person name="Kuo A."/>
            <person name="Lefebvre S.C."/>
            <person name="Maumus F."/>
            <person name="Mayer C."/>
            <person name="Miller J."/>
            <person name="Monier A."/>
            <person name="Salamov A."/>
            <person name="Young J."/>
            <person name="Aguilar M."/>
            <person name="Claverie J.M."/>
            <person name="Frickenhaus S."/>
            <person name="Gonzalez K."/>
            <person name="Herman E.K."/>
            <person name="Lin Y.C."/>
            <person name="Napier J."/>
            <person name="Ogata H."/>
            <person name="Sarno A.F."/>
            <person name="Shmutz J."/>
            <person name="Schroeder D."/>
            <person name="de Vargas C."/>
            <person name="Verret F."/>
            <person name="von Dassow P."/>
            <person name="Valentin K."/>
            <person name="Van de Peer Y."/>
            <person name="Wheeler G."/>
            <person name="Dacks J.B."/>
            <person name="Delwiche C.F."/>
            <person name="Dyhrman S.T."/>
            <person name="Glockner G."/>
            <person name="John U."/>
            <person name="Richards T."/>
            <person name="Worden A.Z."/>
            <person name="Zhang X."/>
            <person name="Grigoriev I.V."/>
            <person name="Allen A.E."/>
            <person name="Bidle K."/>
            <person name="Borodovsky M."/>
            <person name="Bowler C."/>
            <person name="Brownlee C."/>
            <person name="Cock J.M."/>
            <person name="Elias M."/>
            <person name="Gladyshev V.N."/>
            <person name="Groth M."/>
            <person name="Guda C."/>
            <person name="Hadaegh A."/>
            <person name="Iglesias-Rodriguez M.D."/>
            <person name="Jenkins J."/>
            <person name="Jones B.M."/>
            <person name="Lawson T."/>
            <person name="Leese F."/>
            <person name="Lindquist E."/>
            <person name="Lobanov A."/>
            <person name="Lomsadze A."/>
            <person name="Malik S.B."/>
            <person name="Marsh M.E."/>
            <person name="Mackinder L."/>
            <person name="Mock T."/>
            <person name="Mueller-Roeber B."/>
            <person name="Pagarete A."/>
            <person name="Parker M."/>
            <person name="Probert I."/>
            <person name="Quesneville H."/>
            <person name="Raines C."/>
            <person name="Rensing S.A."/>
            <person name="Riano-Pachon D.M."/>
            <person name="Richier S."/>
            <person name="Rokitta S."/>
            <person name="Shiraiwa Y."/>
            <person name="Soanes D.M."/>
            <person name="van der Giezen M."/>
            <person name="Wahlund T.M."/>
            <person name="Williams B."/>
            <person name="Wilson W."/>
            <person name="Wolfe G."/>
            <person name="Wurch L.L."/>
        </authorList>
    </citation>
    <scope>NUCLEOTIDE SEQUENCE</scope>
</reference>
<organism evidence="2 3">
    <name type="scientific">Emiliania huxleyi (strain CCMP1516)</name>
    <dbReference type="NCBI Taxonomy" id="280463"/>
    <lineage>
        <taxon>Eukaryota</taxon>
        <taxon>Haptista</taxon>
        <taxon>Haptophyta</taxon>
        <taxon>Prymnesiophyceae</taxon>
        <taxon>Isochrysidales</taxon>
        <taxon>Noelaerhabdaceae</taxon>
        <taxon>Emiliania</taxon>
    </lineage>
</organism>
<accession>A0A0D3K5G0</accession>
<dbReference type="KEGG" id="ehx:EMIHUDRAFT_449623"/>
<proteinExistence type="predicted"/>
<evidence type="ECO:0000259" key="1">
    <source>
        <dbReference type="PROSITE" id="PS50280"/>
    </source>
</evidence>
<dbReference type="HOGENOM" id="CLU_824968_0_0_1"/>
<dbReference type="Pfam" id="PF00856">
    <property type="entry name" value="SET"/>
    <property type="match status" value="1"/>
</dbReference>
<dbReference type="Proteomes" id="UP000013827">
    <property type="component" value="Unassembled WGS sequence"/>
</dbReference>